<accession>A0A4Y2H6W4</accession>
<comment type="caution">
    <text evidence="2">The sequence shown here is derived from an EMBL/GenBank/DDBJ whole genome shotgun (WGS) entry which is preliminary data.</text>
</comment>
<dbReference type="Proteomes" id="UP000499080">
    <property type="component" value="Unassembled WGS sequence"/>
</dbReference>
<proteinExistence type="predicted"/>
<protein>
    <submittedName>
        <fullName evidence="2">Uncharacterized protein</fullName>
    </submittedName>
</protein>
<dbReference type="AlphaFoldDB" id="A0A4Y2H6W4"/>
<gene>
    <name evidence="2" type="ORF">AVEN_49641_1</name>
</gene>
<reference evidence="2 3" key="1">
    <citation type="journal article" date="2019" name="Sci. Rep.">
        <title>Orb-weaving spider Araneus ventricosus genome elucidates the spidroin gene catalogue.</title>
        <authorList>
            <person name="Kono N."/>
            <person name="Nakamura H."/>
            <person name="Ohtoshi R."/>
            <person name="Moran D.A.P."/>
            <person name="Shinohara A."/>
            <person name="Yoshida Y."/>
            <person name="Fujiwara M."/>
            <person name="Mori M."/>
            <person name="Tomita M."/>
            <person name="Arakawa K."/>
        </authorList>
    </citation>
    <scope>NUCLEOTIDE SEQUENCE [LARGE SCALE GENOMIC DNA]</scope>
</reference>
<evidence type="ECO:0000313" key="2">
    <source>
        <dbReference type="EMBL" id="GBM60881.1"/>
    </source>
</evidence>
<evidence type="ECO:0000313" key="3">
    <source>
        <dbReference type="Proteomes" id="UP000499080"/>
    </source>
</evidence>
<evidence type="ECO:0000256" key="1">
    <source>
        <dbReference type="SAM" id="MobiDB-lite"/>
    </source>
</evidence>
<name>A0A4Y2H6W4_ARAVE</name>
<sequence>MTRLTPELPPPLQTSAPHQRLSFRPVTRPYTRLAGPGCSGCCVPHQREDVWLKVQQAQYATYLQWNRVSNLETLQSRCRHLTTRPPMP</sequence>
<dbReference type="EMBL" id="BGPR01001743">
    <property type="protein sequence ID" value="GBM60881.1"/>
    <property type="molecule type" value="Genomic_DNA"/>
</dbReference>
<feature type="region of interest" description="Disordered" evidence="1">
    <location>
        <begin position="1"/>
        <end position="21"/>
    </location>
</feature>
<keyword evidence="3" id="KW-1185">Reference proteome</keyword>
<organism evidence="2 3">
    <name type="scientific">Araneus ventricosus</name>
    <name type="common">Orbweaver spider</name>
    <name type="synonym">Epeira ventricosa</name>
    <dbReference type="NCBI Taxonomy" id="182803"/>
    <lineage>
        <taxon>Eukaryota</taxon>
        <taxon>Metazoa</taxon>
        <taxon>Ecdysozoa</taxon>
        <taxon>Arthropoda</taxon>
        <taxon>Chelicerata</taxon>
        <taxon>Arachnida</taxon>
        <taxon>Araneae</taxon>
        <taxon>Araneomorphae</taxon>
        <taxon>Entelegynae</taxon>
        <taxon>Araneoidea</taxon>
        <taxon>Araneidae</taxon>
        <taxon>Araneus</taxon>
    </lineage>
</organism>